<reference evidence="1 2" key="1">
    <citation type="submission" date="2020-02" db="EMBL/GenBank/DDBJ databases">
        <title>Complete genome sequences of six Lactobacillus iners strains isolated from the human vagina.</title>
        <authorList>
            <person name="France M.T."/>
            <person name="Rutt L."/>
            <person name="Narina S."/>
            <person name="Arbaugh S."/>
            <person name="Humphrys M.S."/>
            <person name="Ma B."/>
            <person name="Hayward M.R."/>
            <person name="Relman D."/>
            <person name="Kwon D.S."/>
            <person name="Ravel J."/>
        </authorList>
    </citation>
    <scope>NUCLEOTIDE SEQUENCE [LARGE SCALE GENOMIC DNA]</scope>
    <source>
        <strain evidence="1 2">C0210C1</strain>
    </source>
</reference>
<dbReference type="EMBL" id="CP049228">
    <property type="protein sequence ID" value="QIH23235.1"/>
    <property type="molecule type" value="Genomic_DNA"/>
</dbReference>
<evidence type="ECO:0000313" key="1">
    <source>
        <dbReference type="EMBL" id="QIH23235.1"/>
    </source>
</evidence>
<dbReference type="AlphaFoldDB" id="A0A6G7B7D0"/>
<gene>
    <name evidence="1" type="ORF">G6Z83_00100</name>
</gene>
<dbReference type="RefSeq" id="WP_006729273.1">
    <property type="nucleotide sequence ID" value="NZ_CP045664.1"/>
</dbReference>
<name>A0A6G7B7D0_9LACO</name>
<dbReference type="Proteomes" id="UP000501676">
    <property type="component" value="Chromosome"/>
</dbReference>
<accession>A0A6G7B7D0</accession>
<organism evidence="1 2">
    <name type="scientific">Lactobacillus iners</name>
    <dbReference type="NCBI Taxonomy" id="147802"/>
    <lineage>
        <taxon>Bacteria</taxon>
        <taxon>Bacillati</taxon>
        <taxon>Bacillota</taxon>
        <taxon>Bacilli</taxon>
        <taxon>Lactobacillales</taxon>
        <taxon>Lactobacillaceae</taxon>
        <taxon>Lactobacillus</taxon>
    </lineage>
</organism>
<evidence type="ECO:0000313" key="2">
    <source>
        <dbReference type="Proteomes" id="UP000501676"/>
    </source>
</evidence>
<protein>
    <submittedName>
        <fullName evidence="1">PHD family toxin-antitoxin system</fullName>
    </submittedName>
</protein>
<sequence>MRSTIKIIISIYIITDEQETIYIPRPKQKSVALISQDRIDWLEKYAQSEPGTLKHSIAGEHLTEMDIILEQCQRISTNEDYNKFWEQFK</sequence>
<proteinExistence type="predicted"/>